<keyword evidence="4 5" id="KW-0472">Membrane</keyword>
<feature type="domain" description="DUF202" evidence="6">
    <location>
        <begin position="32"/>
        <end position="97"/>
    </location>
</feature>
<proteinExistence type="predicted"/>
<gene>
    <name evidence="7" type="ORF">GCM10010990_22290</name>
</gene>
<feature type="transmembrane region" description="Helical" evidence="5">
    <location>
        <begin position="41"/>
        <end position="63"/>
    </location>
</feature>
<organism evidence="7 8">
    <name type="scientific">Croceicoccus mobilis</name>
    <dbReference type="NCBI Taxonomy" id="1703339"/>
    <lineage>
        <taxon>Bacteria</taxon>
        <taxon>Pseudomonadati</taxon>
        <taxon>Pseudomonadota</taxon>
        <taxon>Alphaproteobacteria</taxon>
        <taxon>Sphingomonadales</taxon>
        <taxon>Erythrobacteraceae</taxon>
        <taxon>Croceicoccus</taxon>
    </lineage>
</organism>
<name>A0A917DUI4_9SPHN</name>
<keyword evidence="2 5" id="KW-0812">Transmembrane</keyword>
<evidence type="ECO:0000256" key="3">
    <source>
        <dbReference type="ARBA" id="ARBA00022989"/>
    </source>
</evidence>
<dbReference type="OrthoDB" id="582337at2"/>
<evidence type="ECO:0000313" key="8">
    <source>
        <dbReference type="Proteomes" id="UP000612349"/>
    </source>
</evidence>
<reference evidence="7" key="2">
    <citation type="submission" date="2020-09" db="EMBL/GenBank/DDBJ databases">
        <authorList>
            <person name="Sun Q."/>
            <person name="Zhou Y."/>
        </authorList>
    </citation>
    <scope>NUCLEOTIDE SEQUENCE</scope>
    <source>
        <strain evidence="7">CGMCC 1.15360</strain>
    </source>
</reference>
<evidence type="ECO:0000256" key="1">
    <source>
        <dbReference type="ARBA" id="ARBA00004127"/>
    </source>
</evidence>
<evidence type="ECO:0000256" key="5">
    <source>
        <dbReference type="SAM" id="Phobius"/>
    </source>
</evidence>
<dbReference type="RefSeq" id="WP_066774535.1">
    <property type="nucleotide sequence ID" value="NZ_BMIP01000004.1"/>
</dbReference>
<dbReference type="InterPro" id="IPR003807">
    <property type="entry name" value="DUF202"/>
</dbReference>
<keyword evidence="3 5" id="KW-1133">Transmembrane helix</keyword>
<dbReference type="EMBL" id="BMIP01000004">
    <property type="protein sequence ID" value="GGD72319.1"/>
    <property type="molecule type" value="Genomic_DNA"/>
</dbReference>
<evidence type="ECO:0000313" key="7">
    <source>
        <dbReference type="EMBL" id="GGD72319.1"/>
    </source>
</evidence>
<evidence type="ECO:0000256" key="4">
    <source>
        <dbReference type="ARBA" id="ARBA00023136"/>
    </source>
</evidence>
<comment type="subcellular location">
    <subcellularLocation>
        <location evidence="1">Endomembrane system</location>
        <topology evidence="1">Multi-pass membrane protein</topology>
    </subcellularLocation>
</comment>
<dbReference type="AlphaFoldDB" id="A0A917DUI4"/>
<protein>
    <recommendedName>
        <fullName evidence="6">DUF202 domain-containing protein</fullName>
    </recommendedName>
</protein>
<comment type="caution">
    <text evidence="7">The sequence shown here is derived from an EMBL/GenBank/DDBJ whole genome shotgun (WGS) entry which is preliminary data.</text>
</comment>
<reference evidence="7" key="1">
    <citation type="journal article" date="2014" name="Int. J. Syst. Evol. Microbiol.">
        <title>Complete genome sequence of Corynebacterium casei LMG S-19264T (=DSM 44701T), isolated from a smear-ripened cheese.</title>
        <authorList>
            <consortium name="US DOE Joint Genome Institute (JGI-PGF)"/>
            <person name="Walter F."/>
            <person name="Albersmeier A."/>
            <person name="Kalinowski J."/>
            <person name="Ruckert C."/>
        </authorList>
    </citation>
    <scope>NUCLEOTIDE SEQUENCE</scope>
    <source>
        <strain evidence="7">CGMCC 1.15360</strain>
    </source>
</reference>
<dbReference type="GO" id="GO:0012505">
    <property type="term" value="C:endomembrane system"/>
    <property type="evidence" value="ECO:0007669"/>
    <property type="project" value="UniProtKB-SubCell"/>
</dbReference>
<accession>A0A917DUI4</accession>
<dbReference type="Proteomes" id="UP000612349">
    <property type="component" value="Unassembled WGS sequence"/>
</dbReference>
<evidence type="ECO:0000256" key="2">
    <source>
        <dbReference type="ARBA" id="ARBA00022692"/>
    </source>
</evidence>
<evidence type="ECO:0000259" key="6">
    <source>
        <dbReference type="Pfam" id="PF02656"/>
    </source>
</evidence>
<sequence>MGDCEPYRHGEETNGDNREELALDRTEMAEDRTVMAVERTFAGWIRTAFGAIAIGLGFRALFGELDPPWLARVIATIFIGLSAVLAIVAERRACHALKRMHGHAIDSPDAPHLRWIAWSVCAGSVALAISLWMMESAPDVASEAADIASSAASAID</sequence>
<dbReference type="Pfam" id="PF02656">
    <property type="entry name" value="DUF202"/>
    <property type="match status" value="1"/>
</dbReference>
<feature type="transmembrane region" description="Helical" evidence="5">
    <location>
        <begin position="69"/>
        <end position="89"/>
    </location>
</feature>
<keyword evidence="8" id="KW-1185">Reference proteome</keyword>
<feature type="transmembrane region" description="Helical" evidence="5">
    <location>
        <begin position="115"/>
        <end position="134"/>
    </location>
</feature>